<sequence length="101" mass="11288">MRSQTKLPRSELNSGRVWTINNDNGISMVDGSALARMRGINIPVVELILRRPRLRRSRRDHGFLQTSRGFIDRTADKAWNGQNVISSGEISSVTVPSSDPI</sequence>
<name>A0AA38HRH1_9CUCU</name>
<accession>A0AA38HRH1</accession>
<reference evidence="1" key="1">
    <citation type="journal article" date="2023" name="G3 (Bethesda)">
        <title>Whole genome assemblies of Zophobas morio and Tenebrio molitor.</title>
        <authorList>
            <person name="Kaur S."/>
            <person name="Stinson S.A."/>
            <person name="diCenzo G.C."/>
        </authorList>
    </citation>
    <scope>NUCLEOTIDE SEQUENCE</scope>
    <source>
        <strain evidence="1">QUZm001</strain>
    </source>
</reference>
<evidence type="ECO:0000313" key="1">
    <source>
        <dbReference type="EMBL" id="KAJ3642424.1"/>
    </source>
</evidence>
<comment type="caution">
    <text evidence="1">The sequence shown here is derived from an EMBL/GenBank/DDBJ whole genome shotgun (WGS) entry which is preliminary data.</text>
</comment>
<keyword evidence="2" id="KW-1185">Reference proteome</keyword>
<dbReference type="EMBL" id="JALNTZ010000008">
    <property type="protein sequence ID" value="KAJ3642424.1"/>
    <property type="molecule type" value="Genomic_DNA"/>
</dbReference>
<dbReference type="Proteomes" id="UP001168821">
    <property type="component" value="Unassembled WGS sequence"/>
</dbReference>
<gene>
    <name evidence="1" type="ORF">Zmor_025215</name>
</gene>
<proteinExistence type="predicted"/>
<evidence type="ECO:0000313" key="2">
    <source>
        <dbReference type="Proteomes" id="UP001168821"/>
    </source>
</evidence>
<dbReference type="AlphaFoldDB" id="A0AA38HRH1"/>
<protein>
    <submittedName>
        <fullName evidence="1">Uncharacterized protein</fullName>
    </submittedName>
</protein>
<organism evidence="1 2">
    <name type="scientific">Zophobas morio</name>
    <dbReference type="NCBI Taxonomy" id="2755281"/>
    <lineage>
        <taxon>Eukaryota</taxon>
        <taxon>Metazoa</taxon>
        <taxon>Ecdysozoa</taxon>
        <taxon>Arthropoda</taxon>
        <taxon>Hexapoda</taxon>
        <taxon>Insecta</taxon>
        <taxon>Pterygota</taxon>
        <taxon>Neoptera</taxon>
        <taxon>Endopterygota</taxon>
        <taxon>Coleoptera</taxon>
        <taxon>Polyphaga</taxon>
        <taxon>Cucujiformia</taxon>
        <taxon>Tenebrionidae</taxon>
        <taxon>Zophobas</taxon>
    </lineage>
</organism>